<comment type="similarity">
    <text evidence="2">Belongs to the ParB family.</text>
</comment>
<dbReference type="Pfam" id="PF17762">
    <property type="entry name" value="HTH_ParB"/>
    <property type="match status" value="1"/>
</dbReference>
<dbReference type="InterPro" id="IPR050336">
    <property type="entry name" value="Chromosome_partition/occlusion"/>
</dbReference>
<keyword evidence="3" id="KW-0159">Chromosome partition</keyword>
<dbReference type="InterPro" id="IPR004437">
    <property type="entry name" value="ParB/RepB/Spo0J"/>
</dbReference>
<dbReference type="GO" id="GO:0003677">
    <property type="term" value="F:DNA binding"/>
    <property type="evidence" value="ECO:0007669"/>
    <property type="project" value="UniProtKB-KW"/>
</dbReference>
<keyword evidence="4" id="KW-0238">DNA-binding</keyword>
<dbReference type="GO" id="GO:0007059">
    <property type="term" value="P:chromosome segregation"/>
    <property type="evidence" value="ECO:0007669"/>
    <property type="project" value="UniProtKB-KW"/>
</dbReference>
<dbReference type="FunFam" id="3.90.1530.30:FF:000001">
    <property type="entry name" value="Chromosome partitioning protein ParB"/>
    <property type="match status" value="1"/>
</dbReference>
<dbReference type="Pfam" id="PF23552">
    <property type="entry name" value="ParB_C"/>
    <property type="match status" value="1"/>
</dbReference>
<proteinExistence type="inferred from homology"/>
<dbReference type="PANTHER" id="PTHR33375">
    <property type="entry name" value="CHROMOSOME-PARTITIONING PROTEIN PARB-RELATED"/>
    <property type="match status" value="1"/>
</dbReference>
<protein>
    <submittedName>
        <fullName evidence="6">ParB/RepB/Spo0J family partition protein</fullName>
    </submittedName>
</protein>
<dbReference type="AlphaFoldDB" id="A0A7G9WD97"/>
<evidence type="ECO:0000256" key="1">
    <source>
        <dbReference type="ARBA" id="ARBA00004453"/>
    </source>
</evidence>
<dbReference type="EMBL" id="CP058559">
    <property type="protein sequence ID" value="QNO16659.1"/>
    <property type="molecule type" value="Genomic_DNA"/>
</dbReference>
<sequence>MPEKEIDENSIQKISLSRIRPNPKQPRKIFNVVALEELASSIKEHGIIQPVVVRQIEGGYELVAGERRLRASKLAGLKEISAVIQNFNDKQIAEIALIENLQREDLNPIEEAEAYQKLIEEFGITQEQLSVRIGKSRPSIANTIRLLSLCKEVREMIIKGRIKAGQARPLLILDKNKQIDVANLIIEKGLNARQIEKYCKEINEEKKSRKMIHNPIIKDVENRIMESIGVNVKIKGNDNKGKVEIQYYDQDDLNRIIDILMNKG</sequence>
<dbReference type="SUPFAM" id="SSF109709">
    <property type="entry name" value="KorB DNA-binding domain-like"/>
    <property type="match status" value="1"/>
</dbReference>
<dbReference type="Proteomes" id="UP000516160">
    <property type="component" value="Chromosome"/>
</dbReference>
<dbReference type="FunFam" id="1.10.10.2830:FF:000001">
    <property type="entry name" value="Chromosome partitioning protein ParB"/>
    <property type="match status" value="1"/>
</dbReference>
<dbReference type="SMART" id="SM00470">
    <property type="entry name" value="ParB"/>
    <property type="match status" value="1"/>
</dbReference>
<evidence type="ECO:0000313" key="6">
    <source>
        <dbReference type="EMBL" id="QNO16659.1"/>
    </source>
</evidence>
<evidence type="ECO:0000256" key="4">
    <source>
        <dbReference type="ARBA" id="ARBA00023125"/>
    </source>
</evidence>
<dbReference type="KEGG" id="acae:HYG86_09635"/>
<dbReference type="InterPro" id="IPR057240">
    <property type="entry name" value="ParB_dimer_C"/>
</dbReference>
<dbReference type="NCBIfam" id="TIGR00180">
    <property type="entry name" value="parB_part"/>
    <property type="match status" value="1"/>
</dbReference>
<dbReference type="GO" id="GO:0005694">
    <property type="term" value="C:chromosome"/>
    <property type="evidence" value="ECO:0007669"/>
    <property type="project" value="TreeGrafter"/>
</dbReference>
<dbReference type="InterPro" id="IPR036086">
    <property type="entry name" value="ParB/Sulfiredoxin_sf"/>
</dbReference>
<dbReference type="GO" id="GO:0009295">
    <property type="term" value="C:nucleoid"/>
    <property type="evidence" value="ECO:0007669"/>
    <property type="project" value="UniProtKB-SubCell"/>
</dbReference>
<feature type="domain" description="ParB-like N-terminal" evidence="5">
    <location>
        <begin position="12"/>
        <end position="101"/>
    </location>
</feature>
<evidence type="ECO:0000313" key="7">
    <source>
        <dbReference type="Proteomes" id="UP000516160"/>
    </source>
</evidence>
<dbReference type="Pfam" id="PF02195">
    <property type="entry name" value="ParB_N"/>
    <property type="match status" value="1"/>
</dbReference>
<evidence type="ECO:0000256" key="3">
    <source>
        <dbReference type="ARBA" id="ARBA00022829"/>
    </source>
</evidence>
<dbReference type="PANTHER" id="PTHR33375:SF1">
    <property type="entry name" value="CHROMOSOME-PARTITIONING PROTEIN PARB-RELATED"/>
    <property type="match status" value="1"/>
</dbReference>
<name>A0A7G9WD97_ALKCA</name>
<comment type="subcellular location">
    <subcellularLocation>
        <location evidence="1">Cytoplasm</location>
        <location evidence="1">Nucleoid</location>
    </subcellularLocation>
</comment>
<dbReference type="SUPFAM" id="SSF110849">
    <property type="entry name" value="ParB/Sulfiredoxin"/>
    <property type="match status" value="1"/>
</dbReference>
<dbReference type="CDD" id="cd16393">
    <property type="entry name" value="SPO0J_N"/>
    <property type="match status" value="1"/>
</dbReference>
<dbReference type="InterPro" id="IPR041468">
    <property type="entry name" value="HTH_ParB/Spo0J"/>
</dbReference>
<reference evidence="6 7" key="1">
    <citation type="submission" date="2020-07" db="EMBL/GenBank/DDBJ databases">
        <title>Alkalicella. sp. LB2 genome.</title>
        <authorList>
            <person name="Postec A."/>
            <person name="Quemeneur M."/>
        </authorList>
    </citation>
    <scope>NUCLEOTIDE SEQUENCE [LARGE SCALE GENOMIC DNA]</scope>
    <source>
        <strain evidence="6 7">LB2</strain>
    </source>
</reference>
<evidence type="ECO:0000256" key="2">
    <source>
        <dbReference type="ARBA" id="ARBA00006295"/>
    </source>
</evidence>
<keyword evidence="7" id="KW-1185">Reference proteome</keyword>
<dbReference type="InterPro" id="IPR003115">
    <property type="entry name" value="ParB_N"/>
</dbReference>
<dbReference type="Gene3D" id="3.90.1530.30">
    <property type="match status" value="1"/>
</dbReference>
<evidence type="ECO:0000259" key="5">
    <source>
        <dbReference type="SMART" id="SM00470"/>
    </source>
</evidence>
<dbReference type="Gene3D" id="1.10.10.2830">
    <property type="match status" value="1"/>
</dbReference>
<gene>
    <name evidence="6" type="ORF">HYG86_09635</name>
</gene>
<organism evidence="6 7">
    <name type="scientific">Alkalicella caledoniensis</name>
    <dbReference type="NCBI Taxonomy" id="2731377"/>
    <lineage>
        <taxon>Bacteria</taxon>
        <taxon>Bacillati</taxon>
        <taxon>Bacillota</taxon>
        <taxon>Clostridia</taxon>
        <taxon>Eubacteriales</taxon>
        <taxon>Proteinivoracaceae</taxon>
        <taxon>Alkalicella</taxon>
    </lineage>
</organism>
<dbReference type="GO" id="GO:0045881">
    <property type="term" value="P:positive regulation of sporulation resulting in formation of a cellular spore"/>
    <property type="evidence" value="ECO:0007669"/>
    <property type="project" value="TreeGrafter"/>
</dbReference>
<accession>A0A7G9WD97</accession>